<comment type="subunit">
    <text evidence="15">Identified in the spliceosome C complex. Interacts with ERCC6. Interacts with FAM50A. Interacts with STING1. Interacts with CGAS. Interacts with several spliceosomes components such as PRP19 or CDC5L.</text>
</comment>
<evidence type="ECO:0000256" key="8">
    <source>
        <dbReference type="ARBA" id="ARBA00022806"/>
    </source>
</evidence>
<dbReference type="GO" id="GO:0008270">
    <property type="term" value="F:zinc ion binding"/>
    <property type="evidence" value="ECO:0007669"/>
    <property type="project" value="UniProtKB-KW"/>
</dbReference>
<evidence type="ECO:0000256" key="9">
    <source>
        <dbReference type="ARBA" id="ARBA00022833"/>
    </source>
</evidence>
<dbReference type="FunFam" id="3.40.50.300:FF:000657">
    <property type="entry name" value="Probable ATP-dependent RNA helicase DDX41"/>
    <property type="match status" value="1"/>
</dbReference>
<dbReference type="GO" id="GO:0005737">
    <property type="term" value="C:cytoplasm"/>
    <property type="evidence" value="ECO:0007669"/>
    <property type="project" value="TreeGrafter"/>
</dbReference>
<dbReference type="FunFam" id="3.40.50.300:FF:000449">
    <property type="entry name" value="Probable ATP-dependent RNA helicase DDX41"/>
    <property type="match status" value="1"/>
</dbReference>
<organism evidence="23 24">
    <name type="scientific">Ophiophagus hannah</name>
    <name type="common">King cobra</name>
    <name type="synonym">Naja hannah</name>
    <dbReference type="NCBI Taxonomy" id="8665"/>
    <lineage>
        <taxon>Eukaryota</taxon>
        <taxon>Metazoa</taxon>
        <taxon>Chordata</taxon>
        <taxon>Craniata</taxon>
        <taxon>Vertebrata</taxon>
        <taxon>Euteleostomi</taxon>
        <taxon>Lepidosauria</taxon>
        <taxon>Squamata</taxon>
        <taxon>Bifurcata</taxon>
        <taxon>Unidentata</taxon>
        <taxon>Episquamata</taxon>
        <taxon>Toxicofera</taxon>
        <taxon>Serpentes</taxon>
        <taxon>Colubroidea</taxon>
        <taxon>Elapidae</taxon>
        <taxon>Elapinae</taxon>
        <taxon>Ophiophagus</taxon>
    </lineage>
</organism>
<evidence type="ECO:0000313" key="24">
    <source>
        <dbReference type="Proteomes" id="UP000018936"/>
    </source>
</evidence>
<evidence type="ECO:0000256" key="4">
    <source>
        <dbReference type="ARBA" id="ARBA00022723"/>
    </source>
</evidence>
<dbReference type="InterPro" id="IPR031802">
    <property type="entry name" value="FAM193_C"/>
</dbReference>
<feature type="domain" description="Helicase C-terminal" evidence="21">
    <location>
        <begin position="1456"/>
        <end position="1616"/>
    </location>
</feature>
<feature type="region of interest" description="Disordered" evidence="19">
    <location>
        <begin position="315"/>
        <end position="400"/>
    </location>
</feature>
<feature type="compositionally biased region" description="Pro residues" evidence="19">
    <location>
        <begin position="363"/>
        <end position="378"/>
    </location>
</feature>
<evidence type="ECO:0000259" key="22">
    <source>
        <dbReference type="PROSITE" id="PS51195"/>
    </source>
</evidence>
<feature type="region of interest" description="Disordered" evidence="19">
    <location>
        <begin position="451"/>
        <end position="484"/>
    </location>
</feature>
<evidence type="ECO:0000256" key="15">
    <source>
        <dbReference type="ARBA" id="ARBA00064018"/>
    </source>
</evidence>
<dbReference type="InterPro" id="IPR011545">
    <property type="entry name" value="DEAD/DEAH_box_helicase_dom"/>
</dbReference>
<protein>
    <recommendedName>
        <fullName evidence="16">Probable ATP-dependent RNA helicase DDX41</fullName>
        <ecNumber evidence="2">3.6.4.13</ecNumber>
    </recommendedName>
    <alternativeName>
        <fullName evidence="17">DEAD box protein 41</fullName>
    </alternativeName>
</protein>
<feature type="compositionally biased region" description="Basic residues" evidence="19">
    <location>
        <begin position="569"/>
        <end position="579"/>
    </location>
</feature>
<dbReference type="SUPFAM" id="SSF52540">
    <property type="entry name" value="P-loop containing nucleoside triphosphate hydrolases"/>
    <property type="match status" value="2"/>
</dbReference>
<dbReference type="InterPro" id="IPR014014">
    <property type="entry name" value="RNA_helicase_DEAD_Q_motif"/>
</dbReference>
<evidence type="ECO:0000256" key="17">
    <source>
        <dbReference type="ARBA" id="ARBA00075437"/>
    </source>
</evidence>
<evidence type="ECO:0000256" key="6">
    <source>
        <dbReference type="ARBA" id="ARBA00022771"/>
    </source>
</evidence>
<evidence type="ECO:0000259" key="20">
    <source>
        <dbReference type="PROSITE" id="PS51192"/>
    </source>
</evidence>
<feature type="region of interest" description="Disordered" evidence="19">
    <location>
        <begin position="744"/>
        <end position="917"/>
    </location>
</feature>
<dbReference type="PANTHER" id="PTHR15109">
    <property type="entry name" value="AGAP004327-PA"/>
    <property type="match status" value="1"/>
</dbReference>
<dbReference type="PROSITE" id="PS51194">
    <property type="entry name" value="HELICASE_CTER"/>
    <property type="match status" value="1"/>
</dbReference>
<keyword evidence="7" id="KW-0378">Hydrolase</keyword>
<dbReference type="EC" id="3.6.4.13" evidence="2"/>
<keyword evidence="9" id="KW-0862">Zinc</keyword>
<name>V8PEK9_OPHHA</name>
<evidence type="ECO:0000256" key="3">
    <source>
        <dbReference type="ARBA" id="ARBA00022553"/>
    </source>
</evidence>
<feature type="compositionally biased region" description="Polar residues" evidence="19">
    <location>
        <begin position="745"/>
        <end position="755"/>
    </location>
</feature>
<feature type="compositionally biased region" description="Polar residues" evidence="19">
    <location>
        <begin position="797"/>
        <end position="815"/>
    </location>
</feature>
<feature type="domain" description="Helicase ATP-binding" evidence="20">
    <location>
        <begin position="1261"/>
        <end position="1445"/>
    </location>
</feature>
<evidence type="ECO:0000256" key="13">
    <source>
        <dbReference type="ARBA" id="ARBA00023594"/>
    </source>
</evidence>
<evidence type="ECO:0000256" key="2">
    <source>
        <dbReference type="ARBA" id="ARBA00012552"/>
    </source>
</evidence>
<dbReference type="PANTHER" id="PTHR15109:SF3">
    <property type="entry name" value="PROTEIN FAM193B"/>
    <property type="match status" value="1"/>
</dbReference>
<comment type="similarity">
    <text evidence="13">Belongs to the DEAD box helicase family. DDX41 subfamily.</text>
</comment>
<accession>V8PEK9</accession>
<comment type="caution">
    <text evidence="23">The sequence shown here is derived from an EMBL/GenBank/DDBJ whole genome shotgun (WGS) entry which is preliminary data.</text>
</comment>
<dbReference type="InterPro" id="IPR001650">
    <property type="entry name" value="Helicase_C-like"/>
</dbReference>
<comment type="catalytic activity">
    <reaction evidence="14">
        <text>ATP + H2O = ADP + phosphate + H(+)</text>
        <dbReference type="Rhea" id="RHEA:13065"/>
        <dbReference type="ChEBI" id="CHEBI:15377"/>
        <dbReference type="ChEBI" id="CHEBI:15378"/>
        <dbReference type="ChEBI" id="CHEBI:30616"/>
        <dbReference type="ChEBI" id="CHEBI:43474"/>
        <dbReference type="ChEBI" id="CHEBI:456216"/>
        <dbReference type="EC" id="3.6.4.13"/>
    </reaction>
</comment>
<proteinExistence type="inferred from homology"/>
<feature type="region of interest" description="Disordered" evidence="19">
    <location>
        <begin position="1032"/>
        <end position="1088"/>
    </location>
</feature>
<feature type="compositionally biased region" description="Acidic residues" evidence="19">
    <location>
        <begin position="1052"/>
        <end position="1064"/>
    </location>
</feature>
<evidence type="ECO:0000256" key="7">
    <source>
        <dbReference type="ARBA" id="ARBA00022801"/>
    </source>
</evidence>
<keyword evidence="11" id="KW-0694">RNA-binding</keyword>
<evidence type="ECO:0000313" key="23">
    <source>
        <dbReference type="EMBL" id="ETE72433.1"/>
    </source>
</evidence>
<dbReference type="CDD" id="cd17951">
    <property type="entry name" value="DEADc_DDX41"/>
    <property type="match status" value="1"/>
</dbReference>
<keyword evidence="3" id="KW-0597">Phosphoprotein</keyword>
<feature type="compositionally biased region" description="Basic and acidic residues" evidence="19">
    <location>
        <begin position="580"/>
        <end position="597"/>
    </location>
</feature>
<feature type="short sequence motif" description="Q motif" evidence="18">
    <location>
        <begin position="1230"/>
        <end position="1258"/>
    </location>
</feature>
<feature type="compositionally biased region" description="Acidic residues" evidence="19">
    <location>
        <begin position="1071"/>
        <end position="1082"/>
    </location>
</feature>
<dbReference type="GO" id="GO:0000398">
    <property type="term" value="P:mRNA splicing, via spliceosome"/>
    <property type="evidence" value="ECO:0007669"/>
    <property type="project" value="InterPro"/>
</dbReference>
<keyword evidence="8 23" id="KW-0347">Helicase</keyword>
<dbReference type="GO" id="GO:0016787">
    <property type="term" value="F:hydrolase activity"/>
    <property type="evidence" value="ECO:0007669"/>
    <property type="project" value="UniProtKB-KW"/>
</dbReference>
<dbReference type="OrthoDB" id="10044608at2759"/>
<evidence type="ECO:0000256" key="16">
    <source>
        <dbReference type="ARBA" id="ARBA00072881"/>
    </source>
</evidence>
<dbReference type="GO" id="GO:0005524">
    <property type="term" value="F:ATP binding"/>
    <property type="evidence" value="ECO:0007669"/>
    <property type="project" value="UniProtKB-KW"/>
</dbReference>
<evidence type="ECO:0000256" key="1">
    <source>
        <dbReference type="ARBA" id="ARBA00009689"/>
    </source>
</evidence>
<feature type="compositionally biased region" description="Acidic residues" evidence="19">
    <location>
        <begin position="458"/>
        <end position="469"/>
    </location>
</feature>
<dbReference type="PROSITE" id="PS51192">
    <property type="entry name" value="HELICASE_ATP_BIND_1"/>
    <property type="match status" value="1"/>
</dbReference>
<feature type="region of interest" description="Disordered" evidence="19">
    <location>
        <begin position="524"/>
        <end position="612"/>
    </location>
</feature>
<dbReference type="GO" id="GO:0003723">
    <property type="term" value="F:RNA binding"/>
    <property type="evidence" value="ECO:0007669"/>
    <property type="project" value="UniProtKB-KW"/>
</dbReference>
<dbReference type="CDD" id="cd18787">
    <property type="entry name" value="SF2_C_DEAD"/>
    <property type="match status" value="1"/>
</dbReference>
<reference evidence="23 24" key="1">
    <citation type="journal article" date="2013" name="Proc. Natl. Acad. Sci. U.S.A.">
        <title>The king cobra genome reveals dynamic gene evolution and adaptation in the snake venom system.</title>
        <authorList>
            <person name="Vonk F.J."/>
            <person name="Casewell N.R."/>
            <person name="Henkel C.V."/>
            <person name="Heimberg A.M."/>
            <person name="Jansen H.J."/>
            <person name="McCleary R.J."/>
            <person name="Kerkkamp H.M."/>
            <person name="Vos R.A."/>
            <person name="Guerreiro I."/>
            <person name="Calvete J.J."/>
            <person name="Wuster W."/>
            <person name="Woods A.E."/>
            <person name="Logan J.M."/>
            <person name="Harrison R.A."/>
            <person name="Castoe T.A."/>
            <person name="de Koning A.P."/>
            <person name="Pollock D.D."/>
            <person name="Yandell M."/>
            <person name="Calderon D."/>
            <person name="Renjifo C."/>
            <person name="Currier R.B."/>
            <person name="Salgado D."/>
            <person name="Pla D."/>
            <person name="Sanz L."/>
            <person name="Hyder A.S."/>
            <person name="Ribeiro J.M."/>
            <person name="Arntzen J.W."/>
            <person name="van den Thillart G.E."/>
            <person name="Boetzer M."/>
            <person name="Pirovano W."/>
            <person name="Dirks R.P."/>
            <person name="Spaink H.P."/>
            <person name="Duboule D."/>
            <person name="McGlinn E."/>
            <person name="Kini R.M."/>
            <person name="Richardson M.K."/>
        </authorList>
    </citation>
    <scope>NUCLEOTIDE SEQUENCE</scope>
    <source>
        <tissue evidence="23">Blood</tissue>
    </source>
</reference>
<keyword evidence="5" id="KW-0547">Nucleotide-binding</keyword>
<keyword evidence="6" id="KW-0863">Zinc-finger</keyword>
<dbReference type="Pfam" id="PF00270">
    <property type="entry name" value="DEAD"/>
    <property type="match status" value="1"/>
</dbReference>
<dbReference type="InterPro" id="IPR014001">
    <property type="entry name" value="Helicase_ATP-bd"/>
</dbReference>
<dbReference type="Pfam" id="PF15914">
    <property type="entry name" value="FAM193_C"/>
    <property type="match status" value="1"/>
</dbReference>
<dbReference type="SMART" id="SM00487">
    <property type="entry name" value="DEXDc"/>
    <property type="match status" value="1"/>
</dbReference>
<dbReference type="InterPro" id="IPR044113">
    <property type="entry name" value="DEADc_DDX41"/>
</dbReference>
<evidence type="ECO:0000256" key="5">
    <source>
        <dbReference type="ARBA" id="ARBA00022741"/>
    </source>
</evidence>
<dbReference type="GO" id="GO:0003724">
    <property type="term" value="F:RNA helicase activity"/>
    <property type="evidence" value="ECO:0007669"/>
    <property type="project" value="UniProtKB-EC"/>
</dbReference>
<evidence type="ECO:0000256" key="10">
    <source>
        <dbReference type="ARBA" id="ARBA00022840"/>
    </source>
</evidence>
<feature type="domain" description="DEAD-box RNA helicase Q" evidence="22">
    <location>
        <begin position="1230"/>
        <end position="1258"/>
    </location>
</feature>
<feature type="compositionally biased region" description="Low complexity" evidence="19">
    <location>
        <begin position="347"/>
        <end position="360"/>
    </location>
</feature>
<dbReference type="PROSITE" id="PS51195">
    <property type="entry name" value="Q_MOTIF"/>
    <property type="match status" value="1"/>
</dbReference>
<gene>
    <name evidence="23" type="primary">Ddx41</name>
    <name evidence="23" type="ORF">L345_01744</name>
</gene>
<evidence type="ECO:0000256" key="11">
    <source>
        <dbReference type="ARBA" id="ARBA00022884"/>
    </source>
</evidence>
<evidence type="ECO:0000256" key="14">
    <source>
        <dbReference type="ARBA" id="ARBA00047984"/>
    </source>
</evidence>
<feature type="region of interest" description="Disordered" evidence="19">
    <location>
        <begin position="157"/>
        <end position="187"/>
    </location>
</feature>
<dbReference type="InterPro" id="IPR027417">
    <property type="entry name" value="P-loop_NTPase"/>
</dbReference>
<dbReference type="Gene3D" id="3.40.50.300">
    <property type="entry name" value="P-loop containing nucleotide triphosphate hydrolases"/>
    <property type="match status" value="2"/>
</dbReference>
<evidence type="ECO:0000256" key="19">
    <source>
        <dbReference type="SAM" id="MobiDB-lite"/>
    </source>
</evidence>
<sequence length="1671" mass="183390">MYDLMLPDFATWPEYVFVVVLQVLPTSNQSVQTCCLLCHRERKDWLGPSHNGLVSPGERLPPDFVPTLVQNLLGEMPLWICQSCRQSVEEEERRAVQEQALAVSLSHTACKSQSCGAGSHSSSSSSSSSSCHGNSGDWDPSSFLSAHKLSGLWNSQHANGAAQGSSLGGTPVVPGDKHPGLPPECVNQAPAVGGGLKACPYSHTLTPAPSGTPDSPLPTSLDFCKTLPKQFKSMCRRPTPPGLYMQGLGKANRPNWQGRKPTTILLGSQLKLSDSGYFYPLRNSWKFLLEGLDLTLLCSHLAAGEAFHSSEHHRHVDLTAPPNSPTGLPSQPPALLPAKQMPAHTGPYSSPPHVHLSSSPQAAPFPTPALSPHAPAPKPGAESPPTGSCKSPHLPTANVPLLKIPPPVGCTHPCNGHCSGSLGPPTASHQLPSTNRDPACKGHKFPNGTSCHAPQSCEADEGLGEDEDSSSERSSCTSSSTTQKDGKFCDCCYCEFFGHNAPPAAPTSRNYAEIREKLRSRLTKRKEELPQKLGHSSSSGEPAVDHRDVDELLDYINSTEPKPLNSAKAAKRARHKQKKKEKEKAQLEAEAQKRVDRSPPTGQDQELPEEKLLEWPQLELERVNSFLSSRLQEIKNTIKDSIRASFSVYDLNLDVNDFPKKAAVLEQKNLLSHLNGSSELQEIDLDLSPLSLNAPHNHSLLRNEVGPRWAESPGEVVPPPASENGVVKRLNAVPNLSRMIWVQSPKPTDSTQEIGTNHESKEAALGRGVEVLEQVPITGKQRKGKRQGCPAKKGEAISSNDNSGSKGMGQKNPSKGNPFEAPRGNSHAEQGDGARGLRQSQGWSCGGSKADKEKSIEGKNRRGEGRGDQTEQEPAVSGPGDRHLPHIAIPDDLPQPKGKGKKSRNKMEKTSPSIDDVFLPKDLDSVEMDETDREVEYFKRATKVYGVLPGLSQADPTKSGCELDQFHPEENHFECSSVRSRGHNEFIALSVDSELRALIAAIQATVTFPSLDTCACPHARKVEGAEWIENMETGSSRKRQHEPESEASGLSGEEEEEYDDDDEEERVKGEVEEEDDDADEDYQPYVPLKQRKQELLQKLLQIRRKGALEEEQRDSGSDYHGDEDDIPLGPQSNISLLDQHQHLKEKAEARKESAKEKQLKEEEKILESVAEGRALMSVKEMAKGITYDDPIKTSWKAPRYILTMSEARHDRVRKKYHILVEGEGIPPPLKSFKEMKFPAAILRGLKKKGIQQPTPIQIQGIPTILSGRDMIGIAFTGSGKTLVFTLPVIMFCLEQEKRLPFSKREGPYGLIICPSRELARQTHGILEYYCRLLHEDGMPALRCALCIGGMSVKEQMETIKHGVHMMVATPGRLMDLLQKKMVGLDVCRYLALDEADRMIDMGFEGDIRTIFSYFKGQRQTLLFSATMPKKIQNFAKSALVKPITINVGRAGAASLDVIQEVEYVKEEAKMVYLLECLQKTPPPVLIFAEKKADVDAIHEYLLLKGVEAVAIHGGKDQEERTKAIEAFRDGKKDVLVATDVASKGLDFPAIQHVINYDMPEEIENYVHRIGRTGRSGNTGIATTFINKACDESVLMDLKALLLEAKQKVPPVLQVLHCGDESMLDIGGERGCAFCGGLGHRITDCPKLEAMQTKQVSNIGRKDYLAHSSMDF</sequence>
<keyword evidence="10" id="KW-0067">ATP-binding</keyword>
<feature type="region of interest" description="Disordered" evidence="19">
    <location>
        <begin position="1106"/>
        <end position="1161"/>
    </location>
</feature>
<dbReference type="EMBL" id="AZIM01000224">
    <property type="protein sequence ID" value="ETE72433.1"/>
    <property type="molecule type" value="Genomic_DNA"/>
</dbReference>
<feature type="non-terminal residue" evidence="23">
    <location>
        <position position="1"/>
    </location>
</feature>
<evidence type="ECO:0000259" key="21">
    <source>
        <dbReference type="PROSITE" id="PS51194"/>
    </source>
</evidence>
<comment type="similarity">
    <text evidence="1">Belongs to the FAM193 family.</text>
</comment>
<keyword evidence="4" id="KW-0479">Metal-binding</keyword>
<dbReference type="SMART" id="SM00490">
    <property type="entry name" value="HELICc"/>
    <property type="match status" value="1"/>
</dbReference>
<dbReference type="InterPro" id="IPR029717">
    <property type="entry name" value="FAM193"/>
</dbReference>
<feature type="compositionally biased region" description="Basic and acidic residues" evidence="19">
    <location>
        <begin position="849"/>
        <end position="869"/>
    </location>
</feature>
<keyword evidence="24" id="KW-1185">Reference proteome</keyword>
<dbReference type="Pfam" id="PF00271">
    <property type="entry name" value="Helicase_C"/>
    <property type="match status" value="1"/>
</dbReference>
<dbReference type="GO" id="GO:0005634">
    <property type="term" value="C:nucleus"/>
    <property type="evidence" value="ECO:0007669"/>
    <property type="project" value="UniProtKB-ARBA"/>
</dbReference>
<feature type="compositionally biased region" description="Basic and acidic residues" evidence="19">
    <location>
        <begin position="1139"/>
        <end position="1161"/>
    </location>
</feature>
<evidence type="ECO:0000256" key="18">
    <source>
        <dbReference type="PROSITE-ProRule" id="PRU00552"/>
    </source>
</evidence>
<feature type="compositionally biased region" description="Low complexity" evidence="19">
    <location>
        <begin position="472"/>
        <end position="482"/>
    </location>
</feature>
<evidence type="ECO:0000256" key="12">
    <source>
        <dbReference type="ARBA" id="ARBA00023054"/>
    </source>
</evidence>
<keyword evidence="12" id="KW-0175">Coiled coil</keyword>
<dbReference type="Proteomes" id="UP000018936">
    <property type="component" value="Unassembled WGS sequence"/>
</dbReference>
<feature type="compositionally biased region" description="Basic and acidic residues" evidence="19">
    <location>
        <begin position="1106"/>
        <end position="1120"/>
    </location>
</feature>